<dbReference type="STRING" id="1408657.A0A0W4ZVW1"/>
<evidence type="ECO:0000256" key="1">
    <source>
        <dbReference type="ARBA" id="ARBA00022737"/>
    </source>
</evidence>
<evidence type="ECO:0000256" key="3">
    <source>
        <dbReference type="PROSITE-ProRule" id="PRU00176"/>
    </source>
</evidence>
<gene>
    <name evidence="6" type="ORF">T551_00600</name>
</gene>
<accession>A0A0W4ZVW1</accession>
<feature type="compositionally biased region" description="Polar residues" evidence="4">
    <location>
        <begin position="94"/>
        <end position="114"/>
    </location>
</feature>
<dbReference type="SUPFAM" id="SSF54928">
    <property type="entry name" value="RNA-binding domain, RBD"/>
    <property type="match status" value="2"/>
</dbReference>
<feature type="domain" description="RRM" evidence="5">
    <location>
        <begin position="375"/>
        <end position="453"/>
    </location>
</feature>
<dbReference type="AlphaFoldDB" id="A0A0W4ZVW1"/>
<dbReference type="Proteomes" id="UP000053447">
    <property type="component" value="Unassembled WGS sequence"/>
</dbReference>
<dbReference type="InterPro" id="IPR000504">
    <property type="entry name" value="RRM_dom"/>
</dbReference>
<keyword evidence="2 3" id="KW-0694">RNA-binding</keyword>
<reference evidence="7" key="1">
    <citation type="journal article" date="2016" name="Nat. Commun.">
        <title>Genome analysis of three Pneumocystis species reveals adaptation mechanisms to life exclusively in mammalian hosts.</title>
        <authorList>
            <person name="Ma L."/>
            <person name="Chen Z."/>
            <person name="Huang D.W."/>
            <person name="Kutty G."/>
            <person name="Ishihara M."/>
            <person name="Wang H."/>
            <person name="Abouelleil A."/>
            <person name="Bishop L."/>
            <person name="Davey E."/>
            <person name="Deng R."/>
            <person name="Deng X."/>
            <person name="Fan L."/>
            <person name="Fantoni G."/>
            <person name="Fitzgerald M."/>
            <person name="Gogineni E."/>
            <person name="Goldberg J.M."/>
            <person name="Handley G."/>
            <person name="Hu X."/>
            <person name="Huber C."/>
            <person name="Jiao X."/>
            <person name="Jones K."/>
            <person name="Levin J.Z."/>
            <person name="Liu Y."/>
            <person name="Macdonald P."/>
            <person name="Melnikov A."/>
            <person name="Raley C."/>
            <person name="Sassi M."/>
            <person name="Sherman B.T."/>
            <person name="Song X."/>
            <person name="Sykes S."/>
            <person name="Tran B."/>
            <person name="Walsh L."/>
            <person name="Xia Y."/>
            <person name="Yang J."/>
            <person name="Young S."/>
            <person name="Zeng Q."/>
            <person name="Zheng X."/>
            <person name="Stephens R."/>
            <person name="Nusbaum C."/>
            <person name="Birren B.W."/>
            <person name="Azadi P."/>
            <person name="Lempicki R.A."/>
            <person name="Cuomo C.A."/>
            <person name="Kovacs J.A."/>
        </authorList>
    </citation>
    <scope>NUCLEOTIDE SEQUENCE [LARGE SCALE GENOMIC DNA]</scope>
    <source>
        <strain evidence="7">RU7</strain>
    </source>
</reference>
<dbReference type="GO" id="GO:1990904">
    <property type="term" value="C:ribonucleoprotein complex"/>
    <property type="evidence" value="ECO:0007669"/>
    <property type="project" value="InterPro"/>
</dbReference>
<dbReference type="GO" id="GO:0003723">
    <property type="term" value="F:RNA binding"/>
    <property type="evidence" value="ECO:0007669"/>
    <property type="project" value="UniProtKB-UniRule"/>
</dbReference>
<name>A0A0W4ZVW1_PNEJ7</name>
<dbReference type="EMBL" id="LFWA01000002">
    <property type="protein sequence ID" value="KTW32510.1"/>
    <property type="molecule type" value="Genomic_DNA"/>
</dbReference>
<keyword evidence="7" id="KW-1185">Reference proteome</keyword>
<organism evidence="6 7">
    <name type="scientific">Pneumocystis jirovecii (strain RU7)</name>
    <name type="common">Human pneumocystis pneumonia agent</name>
    <dbReference type="NCBI Taxonomy" id="1408657"/>
    <lineage>
        <taxon>Eukaryota</taxon>
        <taxon>Fungi</taxon>
        <taxon>Dikarya</taxon>
        <taxon>Ascomycota</taxon>
        <taxon>Taphrinomycotina</taxon>
        <taxon>Pneumocystomycetes</taxon>
        <taxon>Pneumocystaceae</taxon>
        <taxon>Pneumocystis</taxon>
    </lineage>
</organism>
<evidence type="ECO:0000259" key="5">
    <source>
        <dbReference type="PROSITE" id="PS50102"/>
    </source>
</evidence>
<dbReference type="InterPro" id="IPR012677">
    <property type="entry name" value="Nucleotide-bd_a/b_plait_sf"/>
</dbReference>
<dbReference type="PRINTS" id="PR00961">
    <property type="entry name" value="HUDSXLRNA"/>
</dbReference>
<dbReference type="CDD" id="cd12243">
    <property type="entry name" value="RRM1_MSSP"/>
    <property type="match status" value="1"/>
</dbReference>
<dbReference type="Pfam" id="PF00076">
    <property type="entry name" value="RRM_1"/>
    <property type="match status" value="2"/>
</dbReference>
<protein>
    <recommendedName>
        <fullName evidence="5">RRM domain-containing protein</fullName>
    </recommendedName>
</protein>
<dbReference type="OrthoDB" id="271725at2759"/>
<keyword evidence="1" id="KW-0677">Repeat</keyword>
<evidence type="ECO:0000256" key="4">
    <source>
        <dbReference type="SAM" id="MobiDB-lite"/>
    </source>
</evidence>
<dbReference type="SMART" id="SM00360">
    <property type="entry name" value="RRM"/>
    <property type="match status" value="2"/>
</dbReference>
<dbReference type="PANTHER" id="PTHR24012">
    <property type="entry name" value="RNA BINDING PROTEIN"/>
    <property type="match status" value="1"/>
</dbReference>
<dbReference type="VEuPathDB" id="FungiDB:T551_00600"/>
<dbReference type="PROSITE" id="PS50102">
    <property type="entry name" value="RRM"/>
    <property type="match status" value="2"/>
</dbReference>
<dbReference type="RefSeq" id="XP_018231202.1">
    <property type="nucleotide sequence ID" value="XM_018372866.1"/>
</dbReference>
<dbReference type="InterPro" id="IPR002343">
    <property type="entry name" value="Hud_Sxl_RNA"/>
</dbReference>
<sequence>MSVTDTSYISVSLDAEPSLISAMTSLSVTGTNNVTVLTSKESIFDDAYKHINTPLTPVSNEASPAKQLNLLSLQRSNNNTNLPSPPSSSPLLSVQDQKQPTSNSSSVKQKPTQDIMSTNAQLEFTPIVGYQYNNNNILYNTRGKYIRNTNLNATSKCPADRQHTYTMNSFLRNHPTHIRPTWFTPHNPHPSSLYHSIPAANMIPNPIINTNAFTATSGAYRYPGHVHTSMSSIYSSSPQLPSTPLSPQIAGMIAAGPPVPAPVPSIFPGPTYYDTLESSLQNPNKTTNVYIRGLPPDTTDESLYILASRFGKIHSSKAILDTQSGTCKGFGFACFEQEEEAKACIAGLMHFGYQVSFAKESFSTRLKNLADPGSTNLYLSNLPLNMHEKDLEEQFAPYKVISNRILRDSNNISRGVGFARMSDREAADAIIENFDGKKLPGATMPLQVRYADSPSQKRLKGQTARRRLWRAREYNALTGRTIIDDSLGFSGLGLGIDRYGIQHSGTGITDLHDELSNSGTFSNLQIAGIAGYPSLNYEPHIQSFVWDMNHAHTSYFKHHLQKSSINNKSKSLSETSILNPTSVPCETNSETNNQDSEVIKQKDIIYRLVDNNVQVKF</sequence>
<dbReference type="InterPro" id="IPR035979">
    <property type="entry name" value="RBD_domain_sf"/>
</dbReference>
<dbReference type="Gene3D" id="3.30.70.330">
    <property type="match status" value="2"/>
</dbReference>
<feature type="domain" description="RRM" evidence="5">
    <location>
        <begin position="287"/>
        <end position="360"/>
    </location>
</feature>
<evidence type="ECO:0000313" key="7">
    <source>
        <dbReference type="Proteomes" id="UP000053447"/>
    </source>
</evidence>
<proteinExistence type="predicted"/>
<evidence type="ECO:0000313" key="6">
    <source>
        <dbReference type="EMBL" id="KTW32510.1"/>
    </source>
</evidence>
<evidence type="ECO:0000256" key="2">
    <source>
        <dbReference type="ARBA" id="ARBA00022884"/>
    </source>
</evidence>
<dbReference type="eggNOG" id="KOG4733">
    <property type="taxonomic scope" value="Eukaryota"/>
</dbReference>
<comment type="caution">
    <text evidence="6">The sequence shown here is derived from an EMBL/GenBank/DDBJ whole genome shotgun (WGS) entry which is preliminary data.</text>
</comment>
<dbReference type="GeneID" id="28939121"/>
<feature type="region of interest" description="Disordered" evidence="4">
    <location>
        <begin position="76"/>
        <end position="114"/>
    </location>
</feature>